<dbReference type="AlphaFoldDB" id="A0A2J6RDB9"/>
<reference evidence="3 4" key="1">
    <citation type="submission" date="2016-04" db="EMBL/GenBank/DDBJ databases">
        <title>A degradative enzymes factory behind the ericoid mycorrhizal symbiosis.</title>
        <authorList>
            <consortium name="DOE Joint Genome Institute"/>
            <person name="Martino E."/>
            <person name="Morin E."/>
            <person name="Grelet G."/>
            <person name="Kuo A."/>
            <person name="Kohler A."/>
            <person name="Daghino S."/>
            <person name="Barry K."/>
            <person name="Choi C."/>
            <person name="Cichocki N."/>
            <person name="Clum A."/>
            <person name="Copeland A."/>
            <person name="Hainaut M."/>
            <person name="Haridas S."/>
            <person name="Labutti K."/>
            <person name="Lindquist E."/>
            <person name="Lipzen A."/>
            <person name="Khouja H.-R."/>
            <person name="Murat C."/>
            <person name="Ohm R."/>
            <person name="Olson A."/>
            <person name="Spatafora J."/>
            <person name="Veneault-Fourrey C."/>
            <person name="Henrissat B."/>
            <person name="Grigoriev I."/>
            <person name="Martin F."/>
            <person name="Perotto S."/>
        </authorList>
    </citation>
    <scope>NUCLEOTIDE SEQUENCE [LARGE SCALE GENOMIC DNA]</scope>
    <source>
        <strain evidence="3 4">F</strain>
    </source>
</reference>
<gene>
    <name evidence="3" type="ORF">L207DRAFT_636486</name>
</gene>
<organism evidence="3 4">
    <name type="scientific">Hyaloscypha variabilis (strain UAMH 11265 / GT02V1 / F)</name>
    <name type="common">Meliniomyces variabilis</name>
    <dbReference type="NCBI Taxonomy" id="1149755"/>
    <lineage>
        <taxon>Eukaryota</taxon>
        <taxon>Fungi</taxon>
        <taxon>Dikarya</taxon>
        <taxon>Ascomycota</taxon>
        <taxon>Pezizomycotina</taxon>
        <taxon>Leotiomycetes</taxon>
        <taxon>Helotiales</taxon>
        <taxon>Hyaloscyphaceae</taxon>
        <taxon>Hyaloscypha</taxon>
        <taxon>Hyaloscypha variabilis</taxon>
    </lineage>
</organism>
<feature type="compositionally biased region" description="Basic and acidic residues" evidence="1">
    <location>
        <begin position="414"/>
        <end position="424"/>
    </location>
</feature>
<dbReference type="InterPro" id="IPR040459">
    <property type="entry name" value="MJ1316"/>
</dbReference>
<feature type="domain" description="MJ1316 RNA cyclic group end recognition" evidence="2">
    <location>
        <begin position="450"/>
        <end position="524"/>
    </location>
</feature>
<dbReference type="Pfam" id="PF04457">
    <property type="entry name" value="MJ1316"/>
    <property type="match status" value="1"/>
</dbReference>
<evidence type="ECO:0000259" key="2">
    <source>
        <dbReference type="Pfam" id="PF04457"/>
    </source>
</evidence>
<feature type="compositionally biased region" description="Basic and acidic residues" evidence="1">
    <location>
        <begin position="431"/>
        <end position="448"/>
    </location>
</feature>
<proteinExistence type="predicted"/>
<dbReference type="STRING" id="1149755.A0A2J6RDB9"/>
<feature type="region of interest" description="Disordered" evidence="1">
    <location>
        <begin position="414"/>
        <end position="450"/>
    </location>
</feature>
<evidence type="ECO:0000313" key="3">
    <source>
        <dbReference type="EMBL" id="PMD36507.1"/>
    </source>
</evidence>
<dbReference type="OrthoDB" id="10263155at2759"/>
<dbReference type="EMBL" id="KZ613950">
    <property type="protein sequence ID" value="PMD36507.1"/>
    <property type="molecule type" value="Genomic_DNA"/>
</dbReference>
<protein>
    <recommendedName>
        <fullName evidence="2">MJ1316 RNA cyclic group end recognition domain-containing protein</fullName>
    </recommendedName>
</protein>
<dbReference type="Proteomes" id="UP000235786">
    <property type="component" value="Unassembled WGS sequence"/>
</dbReference>
<sequence length="537" mass="62382">MAETIPINKLSLSTEQQDSDQLIEYLREHYNMPREEWWTSVDNAFQHLRTLLECHPDEVCDEENDPENISAQAARADALPLVSVLPSGSHAIRLTATNEDLQCVAFGTISDDLYIDVFWEAVSRVQDKGGKFVVYKIESGAFWFNFEGHNFQLLYVRCEDLVRSCPEILNVSDKIVQESDSHTQRIVEAIKRDTRLRAYFSKRDYTLSYYYFRALSIVRGRYTPNPSLNSPRTLNFQKLIKMIEFEWRLDVKVLQDTAAESVHSNLQMTSYVQVDLIYWGGSELACGKWLAMIERRLSKLKDRLESTVPRPDEVCLYPHRLLDLERDGRDSEGGYWAGCYILGLRRNAESDSDRRVVNAWNLQVVADTVIPKEDCSVKTVYITANEFNDKNLIICPRNWPRPELPVDREKNHMIKQEEGLDRPKKATKQQKNKENISNKEIGSKEHSKGLRTAKAVLSRLKHDPSFRIDEFKVGYEDRHTDVIQEKAVAAWVRETTDDLFIPEHRIVWFKRCLADGEDVVVWDRALRIDKIFREGLN</sequence>
<evidence type="ECO:0000313" key="4">
    <source>
        <dbReference type="Proteomes" id="UP000235786"/>
    </source>
</evidence>
<keyword evidence="4" id="KW-1185">Reference proteome</keyword>
<accession>A0A2J6RDB9</accession>
<name>A0A2J6RDB9_HYAVF</name>
<evidence type="ECO:0000256" key="1">
    <source>
        <dbReference type="SAM" id="MobiDB-lite"/>
    </source>
</evidence>